<gene>
    <name evidence="2" type="ORF">C8N43_3702</name>
</gene>
<evidence type="ECO:0000313" key="3">
    <source>
        <dbReference type="Proteomes" id="UP000243978"/>
    </source>
</evidence>
<feature type="transmembrane region" description="Helical" evidence="1">
    <location>
        <begin position="64"/>
        <end position="82"/>
    </location>
</feature>
<reference evidence="2 3" key="1">
    <citation type="submission" date="2018-04" db="EMBL/GenBank/DDBJ databases">
        <title>Genomic Encyclopedia of Archaeal and Bacterial Type Strains, Phase II (KMG-II): from individual species to whole genera.</title>
        <authorList>
            <person name="Goeker M."/>
        </authorList>
    </citation>
    <scope>NUCLEOTIDE SEQUENCE [LARGE SCALE GENOMIC DNA]</scope>
    <source>
        <strain evidence="2 3">DSM 100977</strain>
    </source>
</reference>
<feature type="transmembrane region" description="Helical" evidence="1">
    <location>
        <begin position="102"/>
        <end position="120"/>
    </location>
</feature>
<keyword evidence="1" id="KW-0812">Transmembrane</keyword>
<sequence>MVALPPTVMASISPAWAEVCDKARPSWDGAPVSALQEAVFLFSTVPALILVMASALVLRFRSQWGGLVVVLLWTGLVTMLTMVDPSGLDELAVTEGCVGSPALFISVVAAICVAIVLYTLPRETRL</sequence>
<evidence type="ECO:0000256" key="1">
    <source>
        <dbReference type="SAM" id="Phobius"/>
    </source>
</evidence>
<protein>
    <submittedName>
        <fullName evidence="2">Uncharacterized protein</fullName>
    </submittedName>
</protein>
<dbReference type="EMBL" id="QBKS01000002">
    <property type="protein sequence ID" value="PTX54879.1"/>
    <property type="molecule type" value="Genomic_DNA"/>
</dbReference>
<keyword evidence="3" id="KW-1185">Reference proteome</keyword>
<organism evidence="2 3">
    <name type="scientific">Litoreibacter ponti</name>
    <dbReference type="NCBI Taxonomy" id="1510457"/>
    <lineage>
        <taxon>Bacteria</taxon>
        <taxon>Pseudomonadati</taxon>
        <taxon>Pseudomonadota</taxon>
        <taxon>Alphaproteobacteria</taxon>
        <taxon>Rhodobacterales</taxon>
        <taxon>Roseobacteraceae</taxon>
        <taxon>Litoreibacter</taxon>
    </lineage>
</organism>
<proteinExistence type="predicted"/>
<evidence type="ECO:0000313" key="2">
    <source>
        <dbReference type="EMBL" id="PTX54879.1"/>
    </source>
</evidence>
<dbReference type="Proteomes" id="UP000243978">
    <property type="component" value="Unassembled WGS sequence"/>
</dbReference>
<name>A0A2T6BFQ3_9RHOB</name>
<keyword evidence="1" id="KW-1133">Transmembrane helix</keyword>
<accession>A0A2T6BFQ3</accession>
<keyword evidence="1" id="KW-0472">Membrane</keyword>
<feature type="transmembrane region" description="Helical" evidence="1">
    <location>
        <begin position="33"/>
        <end position="57"/>
    </location>
</feature>
<comment type="caution">
    <text evidence="2">The sequence shown here is derived from an EMBL/GenBank/DDBJ whole genome shotgun (WGS) entry which is preliminary data.</text>
</comment>
<dbReference type="AlphaFoldDB" id="A0A2T6BFQ3"/>